<evidence type="ECO:0000313" key="4">
    <source>
        <dbReference type="Proteomes" id="UP000184001"/>
    </source>
</evidence>
<dbReference type="Pfam" id="PF05170">
    <property type="entry name" value="AsmA"/>
    <property type="match status" value="1"/>
</dbReference>
<accession>A0A8G2CB37</accession>
<comment type="caution">
    <text evidence="3">The sequence shown here is derived from an EMBL/GenBank/DDBJ whole genome shotgun (WGS) entry which is preliminary data.</text>
</comment>
<reference evidence="3 4" key="1">
    <citation type="submission" date="2016-11" db="EMBL/GenBank/DDBJ databases">
        <authorList>
            <person name="Varghese N."/>
            <person name="Submissions S."/>
        </authorList>
    </citation>
    <scope>NUCLEOTIDE SEQUENCE [LARGE SCALE GENOMIC DNA]</scope>
    <source>
        <strain evidence="3 4">DSM 17919</strain>
    </source>
</reference>
<organism evidence="3 4">
    <name type="scientific">Halodesulfovibrio aestuarii</name>
    <dbReference type="NCBI Taxonomy" id="126333"/>
    <lineage>
        <taxon>Bacteria</taxon>
        <taxon>Pseudomonadati</taxon>
        <taxon>Thermodesulfobacteriota</taxon>
        <taxon>Desulfovibrionia</taxon>
        <taxon>Desulfovibrionales</taxon>
        <taxon>Desulfovibrionaceae</taxon>
        <taxon>Halodesulfovibrio</taxon>
    </lineage>
</organism>
<dbReference type="PANTHER" id="PTHR30441">
    <property type="entry name" value="DUF748 DOMAIN-CONTAINING PROTEIN"/>
    <property type="match status" value="1"/>
</dbReference>
<dbReference type="Proteomes" id="UP000184001">
    <property type="component" value="Unassembled WGS sequence"/>
</dbReference>
<dbReference type="EMBL" id="FQZR01000006">
    <property type="protein sequence ID" value="SHJ46926.1"/>
    <property type="molecule type" value="Genomic_DNA"/>
</dbReference>
<gene>
    <name evidence="3" type="ORF">SAMN05660830_02508</name>
</gene>
<dbReference type="InterPro" id="IPR052894">
    <property type="entry name" value="AsmA-related"/>
</dbReference>
<dbReference type="GO" id="GO:0005886">
    <property type="term" value="C:plasma membrane"/>
    <property type="evidence" value="ECO:0007669"/>
    <property type="project" value="TreeGrafter"/>
</dbReference>
<proteinExistence type="predicted"/>
<dbReference type="PANTHER" id="PTHR30441:SF4">
    <property type="entry name" value="PROTEIN ASMA"/>
    <property type="match status" value="1"/>
</dbReference>
<dbReference type="AlphaFoldDB" id="A0A8G2CB37"/>
<dbReference type="GO" id="GO:0090313">
    <property type="term" value="P:regulation of protein targeting to membrane"/>
    <property type="evidence" value="ECO:0007669"/>
    <property type="project" value="TreeGrafter"/>
</dbReference>
<protein>
    <submittedName>
        <fullName evidence="3">Uncharacterized protein involved in outer membrane biogenesis</fullName>
    </submittedName>
</protein>
<dbReference type="RefSeq" id="WP_019999745.1">
    <property type="nucleotide sequence ID" value="NZ_CP192219.1"/>
</dbReference>
<feature type="region of interest" description="Disordered" evidence="1">
    <location>
        <begin position="132"/>
        <end position="153"/>
    </location>
</feature>
<feature type="domain" description="AsmA" evidence="2">
    <location>
        <begin position="1"/>
        <end position="576"/>
    </location>
</feature>
<dbReference type="InterPro" id="IPR007844">
    <property type="entry name" value="AsmA"/>
</dbReference>
<evidence type="ECO:0000256" key="1">
    <source>
        <dbReference type="SAM" id="MobiDB-lite"/>
    </source>
</evidence>
<evidence type="ECO:0000259" key="2">
    <source>
        <dbReference type="Pfam" id="PF05170"/>
    </source>
</evidence>
<sequence>MNLIAKIILAVAGTLITLLVIAAISLTTLVDPNDYKQEISSAVYDATGRELTFNGDISLTFFPWFGISLGEVSMNNPKGFPDEAFASVTQAKASVKVLPLFFRKIEFSDVVLNGLTLNLIENKKGVNNWTFAPPKSAPDKTKHHGSIIKSPKPKATQTESMALAALLIESLSVTDTNITYENQRKEQKYSIKDLSLASSAFRAGESFTLNVNGIAVAQKPAIESPFSMTLEATPSEDLSTVDVTNIDITLEPKGKDVPGEQASIHARTALTAQLKDQSITVHKGELSAYNTVVNLTGNVAYSNELDVTGHLNLHADYRKIAKALGISSPQPANNNSELILSMQLKLIPDNIALNDIQGSLEGHPLNGDFQYYFGNKPQLRLRLNAEHLNLDPYIALGKLFKERTETSDDTTKSKTSATSPRIKARSTNVELKAEQNIAKAVAPKTLAKLNANVDITINKLLVNDLTISNIKALGKGKDGVITINPLQFRVFEGDVASTLKTDLRGALPVSSITLTTDKMNLANITKTFTGTEYASGKLFVNASLSAYGTTQETVSSTLNGKATFNATDGTLTGLKILPPGTLELLEGSLQKKVKSSLTAQPYQVIRGTLFAKNGRISNNDFIMKATELNANGSGFANLASDSIHYKADLKFDNVPVIPVVISGKLSKPNYKVDMKRFLGSSVEDIAKTLLNKENKDENPLKQLEKGLKNLFK</sequence>
<evidence type="ECO:0000313" key="3">
    <source>
        <dbReference type="EMBL" id="SHJ46926.1"/>
    </source>
</evidence>
<name>A0A8G2CB37_9BACT</name>